<evidence type="ECO:0000313" key="1">
    <source>
        <dbReference type="EMBL" id="GMN45213.1"/>
    </source>
</evidence>
<dbReference type="Proteomes" id="UP001187192">
    <property type="component" value="Unassembled WGS sequence"/>
</dbReference>
<dbReference type="AlphaFoldDB" id="A0AA87ZZG2"/>
<accession>A0AA87ZZG2</accession>
<gene>
    <name evidence="1" type="ORF">TIFTF001_014412</name>
</gene>
<protein>
    <submittedName>
        <fullName evidence="1">Uncharacterized protein</fullName>
    </submittedName>
</protein>
<reference evidence="1" key="1">
    <citation type="submission" date="2023-07" db="EMBL/GenBank/DDBJ databases">
        <title>draft genome sequence of fig (Ficus carica).</title>
        <authorList>
            <person name="Takahashi T."/>
            <person name="Nishimura K."/>
        </authorList>
    </citation>
    <scope>NUCLEOTIDE SEQUENCE</scope>
</reference>
<dbReference type="EMBL" id="BTGU01000020">
    <property type="protein sequence ID" value="GMN45213.1"/>
    <property type="molecule type" value="Genomic_DNA"/>
</dbReference>
<keyword evidence="2" id="KW-1185">Reference proteome</keyword>
<comment type="caution">
    <text evidence="1">The sequence shown here is derived from an EMBL/GenBank/DDBJ whole genome shotgun (WGS) entry which is preliminary data.</text>
</comment>
<evidence type="ECO:0000313" key="2">
    <source>
        <dbReference type="Proteomes" id="UP001187192"/>
    </source>
</evidence>
<name>A0AA87ZZG2_FICCA</name>
<proteinExistence type="predicted"/>
<organism evidence="1 2">
    <name type="scientific">Ficus carica</name>
    <name type="common">Common fig</name>
    <dbReference type="NCBI Taxonomy" id="3494"/>
    <lineage>
        <taxon>Eukaryota</taxon>
        <taxon>Viridiplantae</taxon>
        <taxon>Streptophyta</taxon>
        <taxon>Embryophyta</taxon>
        <taxon>Tracheophyta</taxon>
        <taxon>Spermatophyta</taxon>
        <taxon>Magnoliopsida</taxon>
        <taxon>eudicotyledons</taxon>
        <taxon>Gunneridae</taxon>
        <taxon>Pentapetalae</taxon>
        <taxon>rosids</taxon>
        <taxon>fabids</taxon>
        <taxon>Rosales</taxon>
        <taxon>Moraceae</taxon>
        <taxon>Ficeae</taxon>
        <taxon>Ficus</taxon>
    </lineage>
</organism>
<sequence>MISCDGSDRDDRSYPATCSPFSSATAWKRRRRKPNLVYCATNPRQTVLDFSTNLGRCFCEQVGVRETGDGEEDGLLPLGEVHDGDGLDVAGGVEVREGGLWKLVTDGDGGGDCGGFRGRESKRLGGMVVLEAKGGGGVLGRERRRLRWVETGGEVERRRGGKEA</sequence>